<dbReference type="PROSITE" id="PS50066">
    <property type="entry name" value="MADS_BOX_2"/>
    <property type="match status" value="1"/>
</dbReference>
<dbReference type="InterPro" id="IPR002100">
    <property type="entry name" value="TF_MADSbox"/>
</dbReference>
<protein>
    <submittedName>
        <fullName evidence="7">Mads box protein, putative</fullName>
    </submittedName>
</protein>
<dbReference type="KEGG" id="rcu:8264143"/>
<evidence type="ECO:0000256" key="1">
    <source>
        <dbReference type="ARBA" id="ARBA00004123"/>
    </source>
</evidence>
<dbReference type="OrthoDB" id="1898716at2759"/>
<name>B9S146_RICCO</name>
<dbReference type="eggNOG" id="KOG0014">
    <property type="taxonomic scope" value="Eukaryota"/>
</dbReference>
<evidence type="ECO:0000256" key="3">
    <source>
        <dbReference type="ARBA" id="ARBA00023125"/>
    </source>
</evidence>
<dbReference type="GO" id="GO:0005634">
    <property type="term" value="C:nucleus"/>
    <property type="evidence" value="ECO:0007669"/>
    <property type="project" value="UniProtKB-SubCell"/>
</dbReference>
<evidence type="ECO:0000256" key="5">
    <source>
        <dbReference type="ARBA" id="ARBA00023242"/>
    </source>
</evidence>
<dbReference type="FunFam" id="3.40.1810.10:FF:000006">
    <property type="entry name" value="Agamous-like MADS-box protein AGL62"/>
    <property type="match status" value="1"/>
</dbReference>
<dbReference type="SUPFAM" id="SSF55455">
    <property type="entry name" value="SRF-like"/>
    <property type="match status" value="1"/>
</dbReference>
<feature type="domain" description="MADS-box" evidence="6">
    <location>
        <begin position="8"/>
        <end position="68"/>
    </location>
</feature>
<keyword evidence="5" id="KW-0539">Nucleus</keyword>
<evidence type="ECO:0000256" key="4">
    <source>
        <dbReference type="ARBA" id="ARBA00023163"/>
    </source>
</evidence>
<sequence>MAGKKQTKGRQKITMKRIENEEDRLITFSKRRSGIYKKASELITLCGAEVGILVFSPAGKPFSFGHPSLESIANRFLGKNVPPSDNTHPLVEAHRKMRINELNKQYNELLNRLESEKERGSMLKKTIRGKGCNNWWEAPIDDLNMQELEQIYAMFEELHSTLCKKMNEKRNNGVSIWSSSIPQMNNHGLMVNNSSAYNIPNNENHFSSFHHGCGFGQGQF</sequence>
<keyword evidence="2" id="KW-0805">Transcription regulation</keyword>
<dbReference type="GO" id="GO:0006357">
    <property type="term" value="P:regulation of transcription by RNA polymerase II"/>
    <property type="evidence" value="ECO:0000318"/>
    <property type="project" value="GO_Central"/>
</dbReference>
<comment type="subcellular location">
    <subcellularLocation>
        <location evidence="1">Nucleus</location>
    </subcellularLocation>
</comment>
<evidence type="ECO:0000313" key="8">
    <source>
        <dbReference type="Proteomes" id="UP000008311"/>
    </source>
</evidence>
<dbReference type="InterPro" id="IPR036879">
    <property type="entry name" value="TF_MADSbox_sf"/>
</dbReference>
<organism evidence="7 8">
    <name type="scientific">Ricinus communis</name>
    <name type="common">Castor bean</name>
    <dbReference type="NCBI Taxonomy" id="3988"/>
    <lineage>
        <taxon>Eukaryota</taxon>
        <taxon>Viridiplantae</taxon>
        <taxon>Streptophyta</taxon>
        <taxon>Embryophyta</taxon>
        <taxon>Tracheophyta</taxon>
        <taxon>Spermatophyta</taxon>
        <taxon>Magnoliopsida</taxon>
        <taxon>eudicotyledons</taxon>
        <taxon>Gunneridae</taxon>
        <taxon>Pentapetalae</taxon>
        <taxon>rosids</taxon>
        <taxon>fabids</taxon>
        <taxon>Malpighiales</taxon>
        <taxon>Euphorbiaceae</taxon>
        <taxon>Acalyphoideae</taxon>
        <taxon>Acalypheae</taxon>
        <taxon>Ricinus</taxon>
    </lineage>
</organism>
<keyword evidence="4" id="KW-0804">Transcription</keyword>
<dbReference type="InParanoid" id="B9S146"/>
<dbReference type="AlphaFoldDB" id="B9S146"/>
<gene>
    <name evidence="7" type="ORF">RCOM_0633680</name>
</gene>
<accession>B9S146</accession>
<dbReference type="SMART" id="SM00432">
    <property type="entry name" value="MADS"/>
    <property type="match status" value="1"/>
</dbReference>
<dbReference type="PRINTS" id="PR00404">
    <property type="entry name" value="MADSDOMAIN"/>
</dbReference>
<dbReference type="CDD" id="cd00265">
    <property type="entry name" value="MADS_MEF2_like"/>
    <property type="match status" value="1"/>
</dbReference>
<dbReference type="FunCoup" id="B9S146">
    <property type="interactions" value="7"/>
</dbReference>
<dbReference type="PANTHER" id="PTHR11945">
    <property type="entry name" value="MADS BOX PROTEIN"/>
    <property type="match status" value="1"/>
</dbReference>
<dbReference type="GO" id="GO:0046983">
    <property type="term" value="F:protein dimerization activity"/>
    <property type="evidence" value="ECO:0007669"/>
    <property type="project" value="InterPro"/>
</dbReference>
<dbReference type="Pfam" id="PF00319">
    <property type="entry name" value="SRF-TF"/>
    <property type="match status" value="1"/>
</dbReference>
<dbReference type="Gene3D" id="3.40.1810.10">
    <property type="entry name" value="Transcription factor, MADS-box"/>
    <property type="match status" value="1"/>
</dbReference>
<proteinExistence type="predicted"/>
<dbReference type="Proteomes" id="UP000008311">
    <property type="component" value="Unassembled WGS sequence"/>
</dbReference>
<evidence type="ECO:0000256" key="2">
    <source>
        <dbReference type="ARBA" id="ARBA00023015"/>
    </source>
</evidence>
<dbReference type="GO" id="GO:0000981">
    <property type="term" value="F:DNA-binding transcription factor activity, RNA polymerase II-specific"/>
    <property type="evidence" value="ECO:0000318"/>
    <property type="project" value="GO_Central"/>
</dbReference>
<keyword evidence="3" id="KW-0238">DNA-binding</keyword>
<dbReference type="InterPro" id="IPR033896">
    <property type="entry name" value="MEF2-like_N"/>
</dbReference>
<reference evidence="8" key="1">
    <citation type="journal article" date="2010" name="Nat. Biotechnol.">
        <title>Draft genome sequence of the oilseed species Ricinus communis.</title>
        <authorList>
            <person name="Chan A.P."/>
            <person name="Crabtree J."/>
            <person name="Zhao Q."/>
            <person name="Lorenzi H."/>
            <person name="Orvis J."/>
            <person name="Puiu D."/>
            <person name="Melake-Berhan A."/>
            <person name="Jones K.M."/>
            <person name="Redman J."/>
            <person name="Chen G."/>
            <person name="Cahoon E.B."/>
            <person name="Gedil M."/>
            <person name="Stanke M."/>
            <person name="Haas B.J."/>
            <person name="Wortman J.R."/>
            <person name="Fraser-Liggett C.M."/>
            <person name="Ravel J."/>
            <person name="Rabinowicz P.D."/>
        </authorList>
    </citation>
    <scope>NUCLEOTIDE SEQUENCE [LARGE SCALE GENOMIC DNA]</scope>
    <source>
        <strain evidence="8">cv. Hale</strain>
    </source>
</reference>
<dbReference type="Gene3D" id="6.10.140.920">
    <property type="match status" value="1"/>
</dbReference>
<keyword evidence="8" id="KW-1185">Reference proteome</keyword>
<dbReference type="GO" id="GO:0045944">
    <property type="term" value="P:positive regulation of transcription by RNA polymerase II"/>
    <property type="evidence" value="ECO:0007669"/>
    <property type="project" value="InterPro"/>
</dbReference>
<dbReference type="EMBL" id="EQ973842">
    <property type="protein sequence ID" value="EEF42688.1"/>
    <property type="molecule type" value="Genomic_DNA"/>
</dbReference>
<evidence type="ECO:0000259" key="6">
    <source>
        <dbReference type="PROSITE" id="PS50066"/>
    </source>
</evidence>
<dbReference type="PANTHER" id="PTHR11945:SF759">
    <property type="entry name" value="MADS-BOX DOMAIN-CONTAINING PROTEIN"/>
    <property type="match status" value="1"/>
</dbReference>
<evidence type="ECO:0000313" key="7">
    <source>
        <dbReference type="EMBL" id="EEF42688.1"/>
    </source>
</evidence>
<dbReference type="GO" id="GO:0000978">
    <property type="term" value="F:RNA polymerase II cis-regulatory region sequence-specific DNA binding"/>
    <property type="evidence" value="ECO:0000318"/>
    <property type="project" value="GO_Central"/>
</dbReference>